<dbReference type="AlphaFoldDB" id="A0A431TZK3"/>
<protein>
    <submittedName>
        <fullName evidence="1">Uncharacterized protein</fullName>
    </submittedName>
</protein>
<dbReference type="EMBL" id="RXOF01000011">
    <property type="protein sequence ID" value="RTQ47778.1"/>
    <property type="molecule type" value="Genomic_DNA"/>
</dbReference>
<proteinExistence type="predicted"/>
<comment type="caution">
    <text evidence="1">The sequence shown here is derived from an EMBL/GenBank/DDBJ whole genome shotgun (WGS) entry which is preliminary data.</text>
</comment>
<evidence type="ECO:0000313" key="1">
    <source>
        <dbReference type="EMBL" id="RTQ47778.1"/>
    </source>
</evidence>
<name>A0A431TZK3_9BACT</name>
<reference evidence="1 2" key="1">
    <citation type="submission" date="2018-12" db="EMBL/GenBank/DDBJ databases">
        <title>Hymenobacter gummosus sp. nov., isolated from a spring.</title>
        <authorList>
            <person name="Nie L."/>
        </authorList>
    </citation>
    <scope>NUCLEOTIDE SEQUENCE [LARGE SCALE GENOMIC DNA]</scope>
    <source>
        <strain evidence="1 2">KCTC 52166</strain>
    </source>
</reference>
<sequence>MPCSPACCCASCCSCCCAAPARGQRITRLNGSRIGAGELTRRIQPPDDQELPRLLRYLLSLKDEANVRRLEKRFWRDAVDDRP</sequence>
<organism evidence="1 2">
    <name type="scientific">Hymenobacter gummosus</name>
    <dbReference type="NCBI Taxonomy" id="1776032"/>
    <lineage>
        <taxon>Bacteria</taxon>
        <taxon>Pseudomonadati</taxon>
        <taxon>Bacteroidota</taxon>
        <taxon>Cytophagia</taxon>
        <taxon>Cytophagales</taxon>
        <taxon>Hymenobacteraceae</taxon>
        <taxon>Hymenobacter</taxon>
    </lineage>
</organism>
<gene>
    <name evidence="1" type="ORF">EJV47_17815</name>
</gene>
<evidence type="ECO:0000313" key="2">
    <source>
        <dbReference type="Proteomes" id="UP000282184"/>
    </source>
</evidence>
<keyword evidence="2" id="KW-1185">Reference proteome</keyword>
<accession>A0A431TZK3</accession>
<dbReference type="Proteomes" id="UP000282184">
    <property type="component" value="Unassembled WGS sequence"/>
</dbReference>
<dbReference type="RefSeq" id="WP_126694536.1">
    <property type="nucleotide sequence ID" value="NZ_RXOF01000011.1"/>
</dbReference>